<dbReference type="InterPro" id="IPR036390">
    <property type="entry name" value="WH_DNA-bd_sf"/>
</dbReference>
<dbReference type="EMBL" id="JAEMNV010000003">
    <property type="protein sequence ID" value="MBJ8339622.1"/>
    <property type="molecule type" value="Genomic_DNA"/>
</dbReference>
<dbReference type="InterPro" id="IPR052526">
    <property type="entry name" value="HTH-type_Bedaq_tolerance"/>
</dbReference>
<dbReference type="PROSITE" id="PS50995">
    <property type="entry name" value="HTH_MARR_2"/>
    <property type="match status" value="1"/>
</dbReference>
<dbReference type="RefSeq" id="WP_199704349.1">
    <property type="nucleotide sequence ID" value="NZ_JAEMNV010000003.1"/>
</dbReference>
<sequence>MDQQALGEAAELYLSLGRITRALRRSGDAGSLSPGVASALATLTRSGPARLGDLAAAERVTPPTMSRIVTALEKSGYVVRQADPDDGRASLLQATDSGEALVNGLTSSRIQNFAVALERLDKSQRAALMAGMSALEGALFEPLEPAQ</sequence>
<keyword evidence="2" id="KW-0238">DNA-binding</keyword>
<keyword evidence="3" id="KW-0804">Transcription</keyword>
<feature type="domain" description="HTH marR-type" evidence="4">
    <location>
        <begin position="9"/>
        <end position="137"/>
    </location>
</feature>
<dbReference type="AlphaFoldDB" id="A0A934NQX0"/>
<accession>A0A934NQX0</accession>
<proteinExistence type="predicted"/>
<evidence type="ECO:0000256" key="3">
    <source>
        <dbReference type="ARBA" id="ARBA00023163"/>
    </source>
</evidence>
<dbReference type="PANTHER" id="PTHR39515">
    <property type="entry name" value="CONSERVED PROTEIN"/>
    <property type="match status" value="1"/>
</dbReference>
<organism evidence="5 6">
    <name type="scientific">Antrihabitans stalagmiti</name>
    <dbReference type="NCBI Taxonomy" id="2799499"/>
    <lineage>
        <taxon>Bacteria</taxon>
        <taxon>Bacillati</taxon>
        <taxon>Actinomycetota</taxon>
        <taxon>Actinomycetes</taxon>
        <taxon>Mycobacteriales</taxon>
        <taxon>Nocardiaceae</taxon>
        <taxon>Antrihabitans</taxon>
    </lineage>
</organism>
<keyword evidence="6" id="KW-1185">Reference proteome</keyword>
<protein>
    <submittedName>
        <fullName evidence="5">MarR family transcriptional regulator</fullName>
    </submittedName>
</protein>
<evidence type="ECO:0000313" key="5">
    <source>
        <dbReference type="EMBL" id="MBJ8339622.1"/>
    </source>
</evidence>
<dbReference type="InterPro" id="IPR036388">
    <property type="entry name" value="WH-like_DNA-bd_sf"/>
</dbReference>
<comment type="caution">
    <text evidence="5">The sequence shown here is derived from an EMBL/GenBank/DDBJ whole genome shotgun (WGS) entry which is preliminary data.</text>
</comment>
<dbReference type="PANTHER" id="PTHR39515:SF2">
    <property type="entry name" value="HTH-TYPE TRANSCRIPTIONAL REGULATOR RV0880"/>
    <property type="match status" value="1"/>
</dbReference>
<dbReference type="SMART" id="SM00347">
    <property type="entry name" value="HTH_MARR"/>
    <property type="match status" value="1"/>
</dbReference>
<dbReference type="InterPro" id="IPR000835">
    <property type="entry name" value="HTH_MarR-typ"/>
</dbReference>
<dbReference type="Gene3D" id="1.10.10.10">
    <property type="entry name" value="Winged helix-like DNA-binding domain superfamily/Winged helix DNA-binding domain"/>
    <property type="match status" value="1"/>
</dbReference>
<evidence type="ECO:0000256" key="1">
    <source>
        <dbReference type="ARBA" id="ARBA00023015"/>
    </source>
</evidence>
<gene>
    <name evidence="5" type="ORF">JGU71_12060</name>
</gene>
<dbReference type="Proteomes" id="UP000655868">
    <property type="component" value="Unassembled WGS sequence"/>
</dbReference>
<dbReference type="Pfam" id="PF01047">
    <property type="entry name" value="MarR"/>
    <property type="match status" value="1"/>
</dbReference>
<dbReference type="SUPFAM" id="SSF46785">
    <property type="entry name" value="Winged helix' DNA-binding domain"/>
    <property type="match status" value="1"/>
</dbReference>
<dbReference type="GO" id="GO:0003677">
    <property type="term" value="F:DNA binding"/>
    <property type="evidence" value="ECO:0007669"/>
    <property type="project" value="UniProtKB-KW"/>
</dbReference>
<dbReference type="GO" id="GO:0003700">
    <property type="term" value="F:DNA-binding transcription factor activity"/>
    <property type="evidence" value="ECO:0007669"/>
    <property type="project" value="InterPro"/>
</dbReference>
<dbReference type="PROSITE" id="PS01117">
    <property type="entry name" value="HTH_MARR_1"/>
    <property type="match status" value="1"/>
</dbReference>
<dbReference type="InterPro" id="IPR023187">
    <property type="entry name" value="Tscrpt_reg_MarR-type_CS"/>
</dbReference>
<evidence type="ECO:0000259" key="4">
    <source>
        <dbReference type="PROSITE" id="PS50995"/>
    </source>
</evidence>
<evidence type="ECO:0000313" key="6">
    <source>
        <dbReference type="Proteomes" id="UP000655868"/>
    </source>
</evidence>
<name>A0A934NQX0_9NOCA</name>
<reference evidence="5" key="1">
    <citation type="submission" date="2020-12" db="EMBL/GenBank/DDBJ databases">
        <title>Antrihabitans popcorni sp. nov. and Antrihabitans auranticaus sp. nov., isolated from a larva cave.</title>
        <authorList>
            <person name="Lee S.D."/>
            <person name="Kim I.S."/>
        </authorList>
    </citation>
    <scope>NUCLEOTIDE SEQUENCE</scope>
    <source>
        <strain evidence="5">YC3-6</strain>
    </source>
</reference>
<keyword evidence="1" id="KW-0805">Transcription regulation</keyword>
<evidence type="ECO:0000256" key="2">
    <source>
        <dbReference type="ARBA" id="ARBA00023125"/>
    </source>
</evidence>